<organism evidence="3 4">
    <name type="scientific">Apiospora aurea</name>
    <dbReference type="NCBI Taxonomy" id="335848"/>
    <lineage>
        <taxon>Eukaryota</taxon>
        <taxon>Fungi</taxon>
        <taxon>Dikarya</taxon>
        <taxon>Ascomycota</taxon>
        <taxon>Pezizomycotina</taxon>
        <taxon>Sordariomycetes</taxon>
        <taxon>Xylariomycetidae</taxon>
        <taxon>Amphisphaeriales</taxon>
        <taxon>Apiosporaceae</taxon>
        <taxon>Apiospora</taxon>
    </lineage>
</organism>
<gene>
    <name evidence="3" type="ORF">PG986_001045</name>
</gene>
<evidence type="ECO:0000313" key="4">
    <source>
        <dbReference type="Proteomes" id="UP001391051"/>
    </source>
</evidence>
<dbReference type="PANTHER" id="PTHR39597">
    <property type="entry name" value="UBA DOMAIN-CONTAINING PROTEIN RUP1"/>
    <property type="match status" value="1"/>
</dbReference>
<feature type="compositionally biased region" description="Polar residues" evidence="2">
    <location>
        <begin position="87"/>
        <end position="105"/>
    </location>
</feature>
<feature type="compositionally biased region" description="Polar residues" evidence="2">
    <location>
        <begin position="852"/>
        <end position="869"/>
    </location>
</feature>
<proteinExistence type="predicted"/>
<feature type="compositionally biased region" description="Basic and acidic residues" evidence="2">
    <location>
        <begin position="873"/>
        <end position="882"/>
    </location>
</feature>
<sequence length="917" mass="101609">MSVADADIDTICSIVGVSRDVATRCLQANHNNVERAINELLDDPASAAKKYNNAWDDTAFSAGRDGDDTQNPGTIPAFNIQGPDEVSNYQNSTGPTRPPSRTANRSPLGRLVDLTASEAACKADSAYVPGAPTTAADEDADLRRALAESAAQSGVPQEVGVVDSDPNVKYFGPANRPDYQQDQWALVPTKADGNTTTADPPPSARKRIRGAPAFLRSLNDHRLGALISIYHSIPLARNVLLSYAAGSAVKDYGSHMDWWKGQPIMGPAQDEEAGASSDGVFPSFVDELQRLLAFLDNTDRSYGSADVIARTYDIDPTNGGWAPPDIDHNFFEALRNVGGQIPNCQYGRLETHGKAHCIFPQNKAEEGSEEPGEEPNDEEESARFMLLDIGSNDGNFAWGEVDSLYDALDRLFWHHALAPEPWDLEESKTATLVQPSAVLTIRFNGEGLQRTCDIPAVLYVDRYTEERKNLAVELQIHMNQLRQTGLKATETWKKSILECHHGGNDQAHKWLDRSHGRRDCCQKIIKTCEDLMQRLRQDAQWRQIREHVGQANAPTMEDLFALQNTSVYSFTEEESGKYAALQDKIRLAREQLEYIETQMSEMEMRHKQCLEALSSASKILTCREEEADAEFESNYIHKSDPERYQPQLWNPTHKYHLRGVATAPGIAYLCAKEDGDLMQFEDQPQTKLDGQWWKVGYAAKDAHPITVERTTIGDVLVAAGSESKNPILVYASEAAYEEDPMPLSQALRMFVQVDNRSFQQELSEEQNHEAAPAPNVPTLDPWQGIDFASSTKRKHSRSSSLATLGSTGRNSDREMLMYNEDTFEEPTTSHQEFASPAPQSNKLGGLVESLATCRTTETAPPKLGSNSDLLGTESREPEMQERVGRPMSFLACPTSSGKPAVDVMNMDMEVDEEYGTR</sequence>
<evidence type="ECO:0000256" key="2">
    <source>
        <dbReference type="SAM" id="MobiDB-lite"/>
    </source>
</evidence>
<accession>A0ABR1QWF7</accession>
<evidence type="ECO:0000256" key="1">
    <source>
        <dbReference type="SAM" id="Coils"/>
    </source>
</evidence>
<dbReference type="GeneID" id="92070329"/>
<dbReference type="RefSeq" id="XP_066706160.1">
    <property type="nucleotide sequence ID" value="XM_066837267.1"/>
</dbReference>
<dbReference type="EMBL" id="JAQQWE010000001">
    <property type="protein sequence ID" value="KAK7966768.1"/>
    <property type="molecule type" value="Genomic_DNA"/>
</dbReference>
<dbReference type="Proteomes" id="UP001391051">
    <property type="component" value="Unassembled WGS sequence"/>
</dbReference>
<dbReference type="PANTHER" id="PTHR39597:SF1">
    <property type="entry name" value="UBA DOMAIN-CONTAINING PROTEIN RUP1"/>
    <property type="match status" value="1"/>
</dbReference>
<name>A0ABR1QWF7_9PEZI</name>
<dbReference type="InterPro" id="IPR055335">
    <property type="entry name" value="Ucp6/RUP1"/>
</dbReference>
<feature type="coiled-coil region" evidence="1">
    <location>
        <begin position="578"/>
        <end position="605"/>
    </location>
</feature>
<dbReference type="Pfam" id="PF14555">
    <property type="entry name" value="UBA_4"/>
    <property type="match status" value="1"/>
</dbReference>
<reference evidence="3 4" key="1">
    <citation type="submission" date="2023-01" db="EMBL/GenBank/DDBJ databases">
        <title>Analysis of 21 Apiospora genomes using comparative genomics revels a genus with tremendous synthesis potential of carbohydrate active enzymes and secondary metabolites.</title>
        <authorList>
            <person name="Sorensen T."/>
        </authorList>
    </citation>
    <scope>NUCLEOTIDE SEQUENCE [LARGE SCALE GENOMIC DNA]</scope>
    <source>
        <strain evidence="3 4">CBS 24483</strain>
    </source>
</reference>
<keyword evidence="4" id="KW-1185">Reference proteome</keyword>
<protein>
    <submittedName>
        <fullName evidence="3">Ubiquitin interaction domain-containing protein</fullName>
    </submittedName>
</protein>
<dbReference type="InterPro" id="IPR009060">
    <property type="entry name" value="UBA-like_sf"/>
</dbReference>
<comment type="caution">
    <text evidence="3">The sequence shown here is derived from an EMBL/GenBank/DDBJ whole genome shotgun (WGS) entry which is preliminary data.</text>
</comment>
<feature type="region of interest" description="Disordered" evidence="2">
    <location>
        <begin position="759"/>
        <end position="882"/>
    </location>
</feature>
<keyword evidence="1" id="KW-0175">Coiled coil</keyword>
<feature type="compositionally biased region" description="Polar residues" evidence="2">
    <location>
        <begin position="825"/>
        <end position="842"/>
    </location>
</feature>
<evidence type="ECO:0000313" key="3">
    <source>
        <dbReference type="EMBL" id="KAK7966768.1"/>
    </source>
</evidence>
<feature type="region of interest" description="Disordered" evidence="2">
    <location>
        <begin position="59"/>
        <end position="107"/>
    </location>
</feature>
<dbReference type="SUPFAM" id="SSF46934">
    <property type="entry name" value="UBA-like"/>
    <property type="match status" value="1"/>
</dbReference>